<sequence length="387" mass="44102">MLSLRPSRKLCHSAATAAATAADLSVSRSKPSVLDKLKAERDPDKLFHLFKANATNRHVILNRVAFDDTVSRLAGARRFDYIEHLLEHQKTLPRARREDFVVRIITLYGKAGMTKHAIDTFNHMRCRRTVKSFNAALNVLALSRNFENIVDFLSQVPPRYDIQLDVFSLNIVIRAFCEIGRLQEAYLFMLDNESKGIQPDVVTYTTLVSAFYKNKSWEIGNGLWNRMVLKGCMPNLATFNVRIQFLITVRRAWDANELMRLMHRIGIVPDEVTYNLVIKGFFLAGYGDMAKRVYSALLGKGYKPNAKIYQTMIHYLCRNREFDVAYTMCKDSIWKNWWPDVNTICVLLQGLKGTGQISKGIVIITSAKKRVPPFSSAHLASMQSALT</sequence>
<dbReference type="InterPro" id="IPR002885">
    <property type="entry name" value="PPR_rpt"/>
</dbReference>
<name>A0AAN9FBY6_CLITE</name>
<dbReference type="PANTHER" id="PTHR47939">
    <property type="entry name" value="MEMBRANE-ASSOCIATED SALT-INDUCIBLE PROTEIN-LIKE"/>
    <property type="match status" value="1"/>
</dbReference>
<evidence type="ECO:0000313" key="5">
    <source>
        <dbReference type="Proteomes" id="UP001359559"/>
    </source>
</evidence>
<dbReference type="NCBIfam" id="TIGR00756">
    <property type="entry name" value="PPR"/>
    <property type="match status" value="2"/>
</dbReference>
<dbReference type="Proteomes" id="UP001359559">
    <property type="component" value="Unassembled WGS sequence"/>
</dbReference>
<comment type="caution">
    <text evidence="4">The sequence shown here is derived from an EMBL/GenBank/DDBJ whole genome shotgun (WGS) entry which is preliminary data.</text>
</comment>
<evidence type="ECO:0000256" key="1">
    <source>
        <dbReference type="ARBA" id="ARBA00007626"/>
    </source>
</evidence>
<feature type="repeat" description="PPR" evidence="3">
    <location>
        <begin position="270"/>
        <end position="304"/>
    </location>
</feature>
<feature type="repeat" description="PPR" evidence="3">
    <location>
        <begin position="200"/>
        <end position="234"/>
    </location>
</feature>
<dbReference type="Gene3D" id="1.25.40.10">
    <property type="entry name" value="Tetratricopeptide repeat domain"/>
    <property type="match status" value="2"/>
</dbReference>
<keyword evidence="2" id="KW-0677">Repeat</keyword>
<evidence type="ECO:0000256" key="2">
    <source>
        <dbReference type="ARBA" id="ARBA00022737"/>
    </source>
</evidence>
<dbReference type="PROSITE" id="PS51375">
    <property type="entry name" value="PPR"/>
    <property type="match status" value="3"/>
</dbReference>
<evidence type="ECO:0000256" key="3">
    <source>
        <dbReference type="PROSITE-ProRule" id="PRU00708"/>
    </source>
</evidence>
<dbReference type="Pfam" id="PF01535">
    <property type="entry name" value="PPR"/>
    <property type="match status" value="1"/>
</dbReference>
<accession>A0AAN9FBY6</accession>
<dbReference type="EMBL" id="JAYKXN010000007">
    <property type="protein sequence ID" value="KAK7271170.1"/>
    <property type="molecule type" value="Genomic_DNA"/>
</dbReference>
<proteinExistence type="inferred from homology"/>
<dbReference type="AlphaFoldDB" id="A0AAN9FBY6"/>
<evidence type="ECO:0000313" key="4">
    <source>
        <dbReference type="EMBL" id="KAK7271170.1"/>
    </source>
</evidence>
<dbReference type="PANTHER" id="PTHR47939:SF7">
    <property type="entry name" value="REPEAT-CONTAINING PROTEIN, PUTATIVE-RELATED"/>
    <property type="match status" value="1"/>
</dbReference>
<reference evidence="4 5" key="1">
    <citation type="submission" date="2024-01" db="EMBL/GenBank/DDBJ databases">
        <title>The genomes of 5 underutilized Papilionoideae crops provide insights into root nodulation and disease resistance.</title>
        <authorList>
            <person name="Yuan L."/>
        </authorList>
    </citation>
    <scope>NUCLEOTIDE SEQUENCE [LARGE SCALE GENOMIC DNA]</scope>
    <source>
        <strain evidence="4">LY-2023</strain>
        <tissue evidence="4">Leaf</tissue>
    </source>
</reference>
<organism evidence="4 5">
    <name type="scientific">Clitoria ternatea</name>
    <name type="common">Butterfly pea</name>
    <dbReference type="NCBI Taxonomy" id="43366"/>
    <lineage>
        <taxon>Eukaryota</taxon>
        <taxon>Viridiplantae</taxon>
        <taxon>Streptophyta</taxon>
        <taxon>Embryophyta</taxon>
        <taxon>Tracheophyta</taxon>
        <taxon>Spermatophyta</taxon>
        <taxon>Magnoliopsida</taxon>
        <taxon>eudicotyledons</taxon>
        <taxon>Gunneridae</taxon>
        <taxon>Pentapetalae</taxon>
        <taxon>rosids</taxon>
        <taxon>fabids</taxon>
        <taxon>Fabales</taxon>
        <taxon>Fabaceae</taxon>
        <taxon>Papilionoideae</taxon>
        <taxon>50 kb inversion clade</taxon>
        <taxon>NPAAA clade</taxon>
        <taxon>indigoferoid/millettioid clade</taxon>
        <taxon>Phaseoleae</taxon>
        <taxon>Clitoria</taxon>
    </lineage>
</organism>
<gene>
    <name evidence="4" type="ORF">RJT34_26833</name>
</gene>
<dbReference type="Pfam" id="PF13041">
    <property type="entry name" value="PPR_2"/>
    <property type="match status" value="1"/>
</dbReference>
<comment type="similarity">
    <text evidence="1">Belongs to the PPR family. P subfamily.</text>
</comment>
<feature type="repeat" description="PPR" evidence="3">
    <location>
        <begin position="165"/>
        <end position="199"/>
    </location>
</feature>
<dbReference type="InterPro" id="IPR011990">
    <property type="entry name" value="TPR-like_helical_dom_sf"/>
</dbReference>
<dbReference type="InterPro" id="IPR050667">
    <property type="entry name" value="PPR-containing_protein"/>
</dbReference>
<protein>
    <recommendedName>
        <fullName evidence="6">Pentatricopeptide repeat-containing protein</fullName>
    </recommendedName>
</protein>
<evidence type="ECO:0008006" key="6">
    <source>
        <dbReference type="Google" id="ProtNLM"/>
    </source>
</evidence>
<dbReference type="Pfam" id="PF13812">
    <property type="entry name" value="PPR_3"/>
    <property type="match status" value="1"/>
</dbReference>
<keyword evidence="5" id="KW-1185">Reference proteome</keyword>